<dbReference type="PANTHER" id="PTHR24107:SF2">
    <property type="entry name" value="NLR FAMILY CARD DOMAIN CONTAINING 3"/>
    <property type="match status" value="1"/>
</dbReference>
<evidence type="ECO:0000256" key="3">
    <source>
        <dbReference type="ARBA" id="ARBA00023212"/>
    </source>
</evidence>
<dbReference type="PANTHER" id="PTHR24107">
    <property type="entry name" value="YNEIN REGULATORY COMPLEX SUBUNIT 5"/>
    <property type="match status" value="1"/>
</dbReference>
<dbReference type="Gene3D" id="3.80.10.10">
    <property type="entry name" value="Ribonuclease Inhibitor"/>
    <property type="match status" value="2"/>
</dbReference>
<reference evidence="5" key="1">
    <citation type="journal article" date="2013" name="Nature">
        <title>Pan genome of the phytoplankton Emiliania underpins its global distribution.</title>
        <authorList>
            <person name="Read B.A."/>
            <person name="Kegel J."/>
            <person name="Klute M.J."/>
            <person name="Kuo A."/>
            <person name="Lefebvre S.C."/>
            <person name="Maumus F."/>
            <person name="Mayer C."/>
            <person name="Miller J."/>
            <person name="Monier A."/>
            <person name="Salamov A."/>
            <person name="Young J."/>
            <person name="Aguilar M."/>
            <person name="Claverie J.M."/>
            <person name="Frickenhaus S."/>
            <person name="Gonzalez K."/>
            <person name="Herman E.K."/>
            <person name="Lin Y.C."/>
            <person name="Napier J."/>
            <person name="Ogata H."/>
            <person name="Sarno A.F."/>
            <person name="Shmutz J."/>
            <person name="Schroeder D."/>
            <person name="de Vargas C."/>
            <person name="Verret F."/>
            <person name="von Dassow P."/>
            <person name="Valentin K."/>
            <person name="Van de Peer Y."/>
            <person name="Wheeler G."/>
            <person name="Dacks J.B."/>
            <person name="Delwiche C.F."/>
            <person name="Dyhrman S.T."/>
            <person name="Glockner G."/>
            <person name="John U."/>
            <person name="Richards T."/>
            <person name="Worden A.Z."/>
            <person name="Zhang X."/>
            <person name="Grigoriev I.V."/>
            <person name="Allen A.E."/>
            <person name="Bidle K."/>
            <person name="Borodovsky M."/>
            <person name="Bowler C."/>
            <person name="Brownlee C."/>
            <person name="Cock J.M."/>
            <person name="Elias M."/>
            <person name="Gladyshev V.N."/>
            <person name="Groth M."/>
            <person name="Guda C."/>
            <person name="Hadaegh A."/>
            <person name="Iglesias-Rodriguez M.D."/>
            <person name="Jenkins J."/>
            <person name="Jones B.M."/>
            <person name="Lawson T."/>
            <person name="Leese F."/>
            <person name="Lindquist E."/>
            <person name="Lobanov A."/>
            <person name="Lomsadze A."/>
            <person name="Malik S.B."/>
            <person name="Marsh M.E."/>
            <person name="Mackinder L."/>
            <person name="Mock T."/>
            <person name="Mueller-Roeber B."/>
            <person name="Pagarete A."/>
            <person name="Parker M."/>
            <person name="Probert I."/>
            <person name="Quesneville H."/>
            <person name="Raines C."/>
            <person name="Rensing S.A."/>
            <person name="Riano-Pachon D.M."/>
            <person name="Richier S."/>
            <person name="Rokitta S."/>
            <person name="Shiraiwa Y."/>
            <person name="Soanes D.M."/>
            <person name="van der Giezen M."/>
            <person name="Wahlund T.M."/>
            <person name="Williams B."/>
            <person name="Wilson W."/>
            <person name="Wolfe G."/>
            <person name="Wurch L.L."/>
        </authorList>
    </citation>
    <scope>NUCLEOTIDE SEQUENCE</scope>
</reference>
<evidence type="ECO:0000313" key="4">
    <source>
        <dbReference type="EnsemblProtists" id="EOD35774"/>
    </source>
</evidence>
<dbReference type="GeneID" id="17281044"/>
<evidence type="ECO:0000256" key="1">
    <source>
        <dbReference type="ARBA" id="ARBA00004245"/>
    </source>
</evidence>
<evidence type="ECO:0000313" key="5">
    <source>
        <dbReference type="Proteomes" id="UP000013827"/>
    </source>
</evidence>
<dbReference type="GO" id="GO:0005856">
    <property type="term" value="C:cytoskeleton"/>
    <property type="evidence" value="ECO:0007669"/>
    <property type="project" value="UniProtKB-SubCell"/>
</dbReference>
<comment type="subcellular location">
    <subcellularLocation>
        <location evidence="1">Cytoplasm</location>
        <location evidence="1">Cytoskeleton</location>
    </subcellularLocation>
</comment>
<protein>
    <recommendedName>
        <fullName evidence="6">Mono(ADP-ribosyl)transferase</fullName>
    </recommendedName>
</protein>
<dbReference type="HOGENOM" id="CLU_011207_0_0_1"/>
<dbReference type="Gene3D" id="3.90.176.10">
    <property type="entry name" value="Toxin ADP-ribosyltransferase, Chain A, domain 1"/>
    <property type="match status" value="1"/>
</dbReference>
<keyword evidence="3" id="KW-0206">Cytoskeleton</keyword>
<dbReference type="PaxDb" id="2903-EOD35774"/>
<dbReference type="EnsemblProtists" id="EOD35774">
    <property type="protein sequence ID" value="EOD35774"/>
    <property type="gene ID" value="EMIHUDRAFT_455277"/>
</dbReference>
<keyword evidence="2" id="KW-0963">Cytoplasm</keyword>
<dbReference type="Proteomes" id="UP000013827">
    <property type="component" value="Unassembled WGS sequence"/>
</dbReference>
<dbReference type="SMART" id="SM00368">
    <property type="entry name" value="LRR_RI"/>
    <property type="match status" value="6"/>
</dbReference>
<proteinExistence type="predicted"/>
<keyword evidence="5" id="KW-1185">Reference proteome</keyword>
<dbReference type="AlphaFoldDB" id="A0A0D3KJ39"/>
<dbReference type="KEGG" id="ehx:EMIHUDRAFT_455277"/>
<dbReference type="PROSITE" id="PS51996">
    <property type="entry name" value="TR_MART"/>
    <property type="match status" value="1"/>
</dbReference>
<dbReference type="InterPro" id="IPR032675">
    <property type="entry name" value="LRR_dom_sf"/>
</dbReference>
<dbReference type="eggNOG" id="KOG4308">
    <property type="taxonomic scope" value="Eukaryota"/>
</dbReference>
<reference evidence="4" key="2">
    <citation type="submission" date="2024-10" db="UniProtKB">
        <authorList>
            <consortium name="EnsemblProtists"/>
        </authorList>
    </citation>
    <scope>IDENTIFICATION</scope>
</reference>
<name>A0A0D3KJ39_EMIH1</name>
<dbReference type="SUPFAM" id="SSF52047">
    <property type="entry name" value="RNI-like"/>
    <property type="match status" value="1"/>
</dbReference>
<dbReference type="Pfam" id="PF13516">
    <property type="entry name" value="LRR_6"/>
    <property type="match status" value="5"/>
</dbReference>
<organism evidence="4 5">
    <name type="scientific">Emiliania huxleyi (strain CCMP1516)</name>
    <dbReference type="NCBI Taxonomy" id="280463"/>
    <lineage>
        <taxon>Eukaryota</taxon>
        <taxon>Haptista</taxon>
        <taxon>Haptophyta</taxon>
        <taxon>Prymnesiophyceae</taxon>
        <taxon>Isochrysidales</taxon>
        <taxon>Noelaerhabdaceae</taxon>
        <taxon>Emiliania</taxon>
    </lineage>
</organism>
<dbReference type="InterPro" id="IPR052410">
    <property type="entry name" value="DRC5"/>
</dbReference>
<dbReference type="InterPro" id="IPR001611">
    <property type="entry name" value="Leu-rich_rpt"/>
</dbReference>
<accession>A0A0D3KJ39</accession>
<evidence type="ECO:0008006" key="6">
    <source>
        <dbReference type="Google" id="ProtNLM"/>
    </source>
</evidence>
<dbReference type="RefSeq" id="XP_005788203.1">
    <property type="nucleotide sequence ID" value="XM_005788146.1"/>
</dbReference>
<evidence type="ECO:0000256" key="2">
    <source>
        <dbReference type="ARBA" id="ARBA00022490"/>
    </source>
</evidence>
<sequence length="815" mass="85887">MAFGGVEQFYGGVLHASSLPILPAHSYQRPPSPDLWAGLEKIIGPPLMVDGSLLKAMETEHCEKKDADVPFDTSNGIKGATSKLEWEFVVAPVEDQDGRYAERGGDFRTAHPEWCRKPEPLSVYEKKMADEMNPKLVKAGQAPLTKEELVAGRLYTGPMYEKYNGVLRFSSARGADGAVRLEYASEKEVPFLQKKCGLLNLGEWAATAAGKGEAAVRWTWHNQYSTTIHAINSIIVKLSPLTKITPLYRGWAGATLPEAFFKPDALGFRGGVEYGFSSTTTDRAQAVHYAEGKASTVLELGMGMIDRGADIAWLSQYPHERETLLPPLMGLQVRLTGVEGSTLVIQCSFSINMASLTLEQVAGKRKKLLTDMGAQMAAEVRRGVAGEAAEEASQLVRMHLGLERGADAGAADERLEAPLGDEAEAYNNDLRFQAAVGDALKVKRAAVLAATMQHGGGSGLAAAMDTVLPLQASGVDLTGFPLGTTGWIKASEVEGESKEVGAKVIYQGREMVVSTGVTRDSEDEEDGKLKLVDDGMVGTVVAWMESEPSALTSLTLDWGKVCGRVREALLGAVRKTHTLVALSVGEERAIPLNPLQLRGREAVPSLDLSGKVLGPGSAAVVAAGVSVNGVLTSLNMGGNEIGPTGATAIAEALRGSGVLKNLDLGENEIGDEGAKAIGGALAVNGVLTTLDLSGDPYTSSGGIGPEGASAIAEALKVNEALTNLVLMYNKIGDEGAAALASALRVNGVLNTINLARNDISGEGAVAIADALRVNGALTKLNLLYNDLGDEGEKAIRDAVSEREGFELQCPDVSGL</sequence>
<dbReference type="SUPFAM" id="SSF56399">
    <property type="entry name" value="ADP-ribosylation"/>
    <property type="match status" value="1"/>
</dbReference>